<feature type="domain" description="ABC transmembrane type-1" evidence="8">
    <location>
        <begin position="97"/>
        <end position="327"/>
    </location>
</feature>
<evidence type="ECO:0000256" key="4">
    <source>
        <dbReference type="ARBA" id="ARBA00022692"/>
    </source>
</evidence>
<comment type="similarity">
    <text evidence="7">Belongs to the binding-protein-dependent transport system permease family.</text>
</comment>
<evidence type="ECO:0000313" key="10">
    <source>
        <dbReference type="Proteomes" id="UP000198977"/>
    </source>
</evidence>
<dbReference type="Proteomes" id="UP000198977">
    <property type="component" value="Unassembled WGS sequence"/>
</dbReference>
<comment type="subcellular location">
    <subcellularLocation>
        <location evidence="1 7">Cell membrane</location>
        <topology evidence="1 7">Multi-pass membrane protein</topology>
    </subcellularLocation>
</comment>
<dbReference type="Pfam" id="PF00528">
    <property type="entry name" value="BPD_transp_1"/>
    <property type="match status" value="1"/>
</dbReference>
<keyword evidence="3" id="KW-1003">Cell membrane</keyword>
<accession>A0A1I1XTV3</accession>
<evidence type="ECO:0000256" key="1">
    <source>
        <dbReference type="ARBA" id="ARBA00004651"/>
    </source>
</evidence>
<reference evidence="9 10" key="1">
    <citation type="submission" date="2016-10" db="EMBL/GenBank/DDBJ databases">
        <authorList>
            <person name="de Groot N.N."/>
        </authorList>
    </citation>
    <scope>NUCLEOTIDE SEQUENCE [LARGE SCALE GENOMIC DNA]</scope>
    <source>
        <strain evidence="9 10">DSM 11443</strain>
    </source>
</reference>
<dbReference type="CDD" id="cd06261">
    <property type="entry name" value="TM_PBP2"/>
    <property type="match status" value="1"/>
</dbReference>
<dbReference type="InterPro" id="IPR035906">
    <property type="entry name" value="MetI-like_sf"/>
</dbReference>
<dbReference type="InterPro" id="IPR000515">
    <property type="entry name" value="MetI-like"/>
</dbReference>
<dbReference type="SUPFAM" id="SSF161098">
    <property type="entry name" value="MetI-like"/>
    <property type="match status" value="1"/>
</dbReference>
<dbReference type="AlphaFoldDB" id="A0A1I1XTV3"/>
<proteinExistence type="inferred from homology"/>
<name>A0A1I1XTV3_9RHOB</name>
<evidence type="ECO:0000256" key="7">
    <source>
        <dbReference type="RuleBase" id="RU363032"/>
    </source>
</evidence>
<feature type="transmembrane region" description="Helical" evidence="7">
    <location>
        <begin position="258"/>
        <end position="284"/>
    </location>
</feature>
<evidence type="ECO:0000259" key="8">
    <source>
        <dbReference type="PROSITE" id="PS50928"/>
    </source>
</evidence>
<feature type="transmembrane region" description="Helical" evidence="7">
    <location>
        <begin position="137"/>
        <end position="157"/>
    </location>
</feature>
<dbReference type="PANTHER" id="PTHR43163:SF6">
    <property type="entry name" value="DIPEPTIDE TRANSPORT SYSTEM PERMEASE PROTEIN DPPB-RELATED"/>
    <property type="match status" value="1"/>
</dbReference>
<keyword evidence="4 7" id="KW-0812">Transmembrane</keyword>
<dbReference type="PROSITE" id="PS50928">
    <property type="entry name" value="ABC_TM1"/>
    <property type="match status" value="1"/>
</dbReference>
<protein>
    <submittedName>
        <fullName evidence="9">Peptide/nickel transport system permease protein</fullName>
    </submittedName>
</protein>
<feature type="transmembrane region" description="Helical" evidence="7">
    <location>
        <begin position="304"/>
        <end position="330"/>
    </location>
</feature>
<feature type="transmembrane region" description="Helical" evidence="7">
    <location>
        <begin position="204"/>
        <end position="223"/>
    </location>
</feature>
<dbReference type="RefSeq" id="WP_093923294.1">
    <property type="nucleotide sequence ID" value="NZ_FOMW01000005.1"/>
</dbReference>
<evidence type="ECO:0000313" key="9">
    <source>
        <dbReference type="EMBL" id="SFE10777.1"/>
    </source>
</evidence>
<dbReference type="InterPro" id="IPR045621">
    <property type="entry name" value="BPD_transp_1_N"/>
</dbReference>
<dbReference type="GO" id="GO:0071916">
    <property type="term" value="F:dipeptide transmembrane transporter activity"/>
    <property type="evidence" value="ECO:0007669"/>
    <property type="project" value="TreeGrafter"/>
</dbReference>
<gene>
    <name evidence="9" type="ORF">SAMN04488523_10523</name>
</gene>
<dbReference type="OrthoDB" id="7812423at2"/>
<keyword evidence="5 7" id="KW-1133">Transmembrane helix</keyword>
<dbReference type="EMBL" id="FOMW01000005">
    <property type="protein sequence ID" value="SFE10777.1"/>
    <property type="molecule type" value="Genomic_DNA"/>
</dbReference>
<dbReference type="GO" id="GO:0005886">
    <property type="term" value="C:plasma membrane"/>
    <property type="evidence" value="ECO:0007669"/>
    <property type="project" value="UniProtKB-SubCell"/>
</dbReference>
<keyword evidence="2 7" id="KW-0813">Transport</keyword>
<feature type="transmembrane region" description="Helical" evidence="7">
    <location>
        <begin position="103"/>
        <end position="125"/>
    </location>
</feature>
<evidence type="ECO:0000256" key="3">
    <source>
        <dbReference type="ARBA" id="ARBA00022475"/>
    </source>
</evidence>
<dbReference type="Gene3D" id="1.10.3720.10">
    <property type="entry name" value="MetI-like"/>
    <property type="match status" value="1"/>
</dbReference>
<sequence>MLRYIIRRILGVPFLLFGVASVAFLLSQSTKGDPLSALVPERMMNNPEIVSAVKAQWGLDQPLPVRYVIYMKNLVQGDMGTSFNTRRPVARDIADRLPATLELVTAAMIIGTTFGMGIGLLSARFRYSLFDNAARGFALLGSSLPIFWSGLIMLYIFSVQLKWTPGTGRLDARSTPPEHITGFYSIDSLLAGDWALLGQTLSHLALPAFVLGWSVVGIVARLVRSSLLEALSQDYVRTARAKGAPERVVLINHALRNALIPVLTVLGFTFAYLITGAVLTEAIFSWPGIGSYAVAAARSLDYPAIGGVTIVGATAFLLANLATDIAYAWANPRIKVSG</sequence>
<keyword evidence="6 7" id="KW-0472">Membrane</keyword>
<evidence type="ECO:0000256" key="5">
    <source>
        <dbReference type="ARBA" id="ARBA00022989"/>
    </source>
</evidence>
<dbReference type="PANTHER" id="PTHR43163">
    <property type="entry name" value="DIPEPTIDE TRANSPORT SYSTEM PERMEASE PROTEIN DPPB-RELATED"/>
    <property type="match status" value="1"/>
</dbReference>
<evidence type="ECO:0000256" key="2">
    <source>
        <dbReference type="ARBA" id="ARBA00022448"/>
    </source>
</evidence>
<dbReference type="Pfam" id="PF19300">
    <property type="entry name" value="BPD_transp_1_N"/>
    <property type="match status" value="1"/>
</dbReference>
<dbReference type="STRING" id="74348.SAMN04488523_10523"/>
<evidence type="ECO:0000256" key="6">
    <source>
        <dbReference type="ARBA" id="ARBA00023136"/>
    </source>
</evidence>
<organism evidence="9 10">
    <name type="scientific">Sulfitobacter brevis</name>
    <dbReference type="NCBI Taxonomy" id="74348"/>
    <lineage>
        <taxon>Bacteria</taxon>
        <taxon>Pseudomonadati</taxon>
        <taxon>Pseudomonadota</taxon>
        <taxon>Alphaproteobacteria</taxon>
        <taxon>Rhodobacterales</taxon>
        <taxon>Roseobacteraceae</taxon>
        <taxon>Sulfitobacter</taxon>
    </lineage>
</organism>
<keyword evidence="10" id="KW-1185">Reference proteome</keyword>